<evidence type="ECO:0000313" key="3">
    <source>
        <dbReference type="Proteomes" id="UP001159641"/>
    </source>
</evidence>
<dbReference type="InterPro" id="IPR002466">
    <property type="entry name" value="A_deamin"/>
</dbReference>
<dbReference type="GO" id="GO:0006382">
    <property type="term" value="P:adenosine to inosine editing"/>
    <property type="evidence" value="ECO:0007669"/>
    <property type="project" value="TreeGrafter"/>
</dbReference>
<dbReference type="GO" id="GO:0005730">
    <property type="term" value="C:nucleolus"/>
    <property type="evidence" value="ECO:0007669"/>
    <property type="project" value="TreeGrafter"/>
</dbReference>
<evidence type="ECO:0000313" key="2">
    <source>
        <dbReference type="EMBL" id="KAJ8796626.1"/>
    </source>
</evidence>
<dbReference type="AlphaFoldDB" id="A0AB34I0F7"/>
<dbReference type="Proteomes" id="UP001159641">
    <property type="component" value="Unassembled WGS sequence"/>
</dbReference>
<reference evidence="2 3" key="1">
    <citation type="submission" date="2022-11" db="EMBL/GenBank/DDBJ databases">
        <title>Whole genome sequence of Eschrichtius robustus ER-17-0199.</title>
        <authorList>
            <person name="Bruniche-Olsen A."/>
            <person name="Black A.N."/>
            <person name="Fields C.J."/>
            <person name="Walden K."/>
            <person name="Dewoody J.A."/>
        </authorList>
    </citation>
    <scope>NUCLEOTIDE SEQUENCE [LARGE SCALE GENOMIC DNA]</scope>
    <source>
        <strain evidence="2">ER-17-0199</strain>
        <tissue evidence="2">Blubber</tissue>
    </source>
</reference>
<comment type="caution">
    <text evidence="2">The sequence shown here is derived from an EMBL/GenBank/DDBJ whole genome shotgun (WGS) entry which is preliminary data.</text>
</comment>
<dbReference type="GO" id="GO:0008251">
    <property type="term" value="F:tRNA-specific adenosine deaminase activity"/>
    <property type="evidence" value="ECO:0007669"/>
    <property type="project" value="TreeGrafter"/>
</dbReference>
<evidence type="ECO:0000259" key="1">
    <source>
        <dbReference type="PROSITE" id="PS50141"/>
    </source>
</evidence>
<gene>
    <name evidence="2" type="ORF">J1605_017844</name>
</gene>
<proteinExistence type="predicted"/>
<dbReference type="GO" id="GO:0003725">
    <property type="term" value="F:double-stranded RNA binding"/>
    <property type="evidence" value="ECO:0007669"/>
    <property type="project" value="TreeGrafter"/>
</dbReference>
<dbReference type="Pfam" id="PF02137">
    <property type="entry name" value="A_deamin"/>
    <property type="match status" value="1"/>
</dbReference>
<dbReference type="PANTHER" id="PTHR10910:SF17">
    <property type="entry name" value="DOUBLE-STRANDED RNA-SPECIFIC EDITASE B2"/>
    <property type="match status" value="1"/>
</dbReference>
<dbReference type="GO" id="GO:0003726">
    <property type="term" value="F:double-stranded RNA adenosine deaminase activity"/>
    <property type="evidence" value="ECO:0007669"/>
    <property type="project" value="TreeGrafter"/>
</dbReference>
<feature type="domain" description="A to I editase" evidence="1">
    <location>
        <begin position="98"/>
        <end position="195"/>
    </location>
</feature>
<accession>A0AB34I0F7</accession>
<dbReference type="PROSITE" id="PS50141">
    <property type="entry name" value="A_DEAMIN_EDITASE"/>
    <property type="match status" value="1"/>
</dbReference>
<dbReference type="PANTHER" id="PTHR10910">
    <property type="entry name" value="EUKARYOTE SPECIFIC DSRNA BINDING PROTEIN"/>
    <property type="match status" value="1"/>
</dbReference>
<dbReference type="GO" id="GO:0006396">
    <property type="term" value="P:RNA processing"/>
    <property type="evidence" value="ECO:0007669"/>
    <property type="project" value="InterPro"/>
</dbReference>
<dbReference type="EMBL" id="JAIQCJ010000351">
    <property type="protein sequence ID" value="KAJ8796626.1"/>
    <property type="molecule type" value="Genomic_DNA"/>
</dbReference>
<organism evidence="2 3">
    <name type="scientific">Eschrichtius robustus</name>
    <name type="common">California gray whale</name>
    <name type="synonym">Eschrichtius gibbosus</name>
    <dbReference type="NCBI Taxonomy" id="9764"/>
    <lineage>
        <taxon>Eukaryota</taxon>
        <taxon>Metazoa</taxon>
        <taxon>Chordata</taxon>
        <taxon>Craniata</taxon>
        <taxon>Vertebrata</taxon>
        <taxon>Euteleostomi</taxon>
        <taxon>Mammalia</taxon>
        <taxon>Eutheria</taxon>
        <taxon>Laurasiatheria</taxon>
        <taxon>Artiodactyla</taxon>
        <taxon>Whippomorpha</taxon>
        <taxon>Cetacea</taxon>
        <taxon>Mysticeti</taxon>
        <taxon>Eschrichtiidae</taxon>
        <taxon>Eschrichtius</taxon>
    </lineage>
</organism>
<protein>
    <recommendedName>
        <fullName evidence="1">A to I editase domain-containing protein</fullName>
    </recommendedName>
</protein>
<sequence>MGPLQEFADTVSQLVTQKFHELAMGLASAHARHKALAGIVMTQGKTESLGHQIRKLDTLSPLLPLFSGVRLFQELLKCGPRSEAGVPGLDIRQAQVVVLSSGTKCISGEYINDQGLVVNDCHAEIVARRALVHFLYAQLELHLSKRLEDSERSIFVRLQEGGYRLREGVLFHLYVSTSPCGDARLHSPYELTTDRTLIPSWGLHPHNLITS</sequence>
<keyword evidence="3" id="KW-1185">Reference proteome</keyword>
<dbReference type="GO" id="GO:0005737">
    <property type="term" value="C:cytoplasm"/>
    <property type="evidence" value="ECO:0007669"/>
    <property type="project" value="TreeGrafter"/>
</dbReference>
<dbReference type="SMART" id="SM00552">
    <property type="entry name" value="ADEAMc"/>
    <property type="match status" value="1"/>
</dbReference>
<name>A0AB34I0F7_ESCRO</name>